<dbReference type="GO" id="GO:0005525">
    <property type="term" value="F:GTP binding"/>
    <property type="evidence" value="ECO:0007669"/>
    <property type="project" value="UniProtKB-UniRule"/>
</dbReference>
<dbReference type="InterPro" id="IPR031157">
    <property type="entry name" value="G_TR_CS"/>
</dbReference>
<dbReference type="SMART" id="SM00889">
    <property type="entry name" value="EFG_IV"/>
    <property type="match status" value="1"/>
</dbReference>
<dbReference type="PROSITE" id="PS00301">
    <property type="entry name" value="G_TR_1"/>
    <property type="match status" value="1"/>
</dbReference>
<dbReference type="Pfam" id="PF03764">
    <property type="entry name" value="EFG_IV"/>
    <property type="match status" value="1"/>
</dbReference>
<evidence type="ECO:0000313" key="9">
    <source>
        <dbReference type="EMBL" id="ACX52622.1"/>
    </source>
</evidence>
<keyword evidence="10" id="KW-1185">Reference proteome</keyword>
<keyword evidence="7" id="KW-0963">Cytoplasm</keyword>
<keyword evidence="5 7" id="KW-0648">Protein biosynthesis</keyword>
<dbReference type="AlphaFoldDB" id="C9R8J3"/>
<dbReference type="CDD" id="cd01434">
    <property type="entry name" value="EFG_mtEFG1_IV"/>
    <property type="match status" value="1"/>
</dbReference>
<dbReference type="InterPro" id="IPR000640">
    <property type="entry name" value="EFG_V-like"/>
</dbReference>
<dbReference type="PROSITE" id="PS51722">
    <property type="entry name" value="G_TR_2"/>
    <property type="match status" value="1"/>
</dbReference>
<dbReference type="InterPro" id="IPR047872">
    <property type="entry name" value="EFG_IV"/>
</dbReference>
<dbReference type="SUPFAM" id="SSF52540">
    <property type="entry name" value="P-loop containing nucleoside triphosphate hydrolases"/>
    <property type="match status" value="1"/>
</dbReference>
<dbReference type="InterPro" id="IPR009022">
    <property type="entry name" value="EFG_III"/>
</dbReference>
<gene>
    <name evidence="7" type="primary">fusA</name>
    <name evidence="9" type="ordered locus">Adeg_1527</name>
</gene>
<dbReference type="SUPFAM" id="SSF54211">
    <property type="entry name" value="Ribosomal protein S5 domain 2-like"/>
    <property type="match status" value="1"/>
</dbReference>
<dbReference type="FunFam" id="3.40.50.300:FF:000029">
    <property type="entry name" value="Elongation factor G"/>
    <property type="match status" value="1"/>
</dbReference>
<dbReference type="FunFam" id="2.40.30.10:FF:000006">
    <property type="entry name" value="Elongation factor G"/>
    <property type="match status" value="1"/>
</dbReference>
<comment type="subcellular location">
    <subcellularLocation>
        <location evidence="7">Cytoplasm</location>
    </subcellularLocation>
</comment>
<comment type="similarity">
    <text evidence="1 7">Belongs to the TRAFAC class translation factor GTPase superfamily. Classic translation factor GTPase family. EF-G/EF-2 subfamily.</text>
</comment>
<dbReference type="InterPro" id="IPR027417">
    <property type="entry name" value="P-loop_NTPase"/>
</dbReference>
<feature type="domain" description="Tr-type G" evidence="8">
    <location>
        <begin position="8"/>
        <end position="282"/>
    </location>
</feature>
<dbReference type="InterPro" id="IPR009000">
    <property type="entry name" value="Transl_B-barrel_sf"/>
</dbReference>
<dbReference type="GO" id="GO:0003746">
    <property type="term" value="F:translation elongation factor activity"/>
    <property type="evidence" value="ECO:0007669"/>
    <property type="project" value="UniProtKB-UniRule"/>
</dbReference>
<reference evidence="9 10" key="1">
    <citation type="submission" date="2009-10" db="EMBL/GenBank/DDBJ databases">
        <title>Complete sequence of chromosome of Ammonifex degensii KC4.</title>
        <authorList>
            <consortium name="US DOE Joint Genome Institute"/>
            <person name="Kerfeld C."/>
            <person name="Goodner B."/>
            <person name="Huber H."/>
            <person name="Stetter K."/>
            <person name="Lucas S."/>
            <person name="Copeland A."/>
            <person name="Lapidus A."/>
            <person name="Glavina del Rio T."/>
            <person name="Dalin E."/>
            <person name="Tice H."/>
            <person name="Bruce D."/>
            <person name="Goodwin L."/>
            <person name="Pitluck S."/>
            <person name="Saunders E."/>
            <person name="Brettin T."/>
            <person name="Detter J.C."/>
            <person name="Han C."/>
            <person name="Larimer F."/>
            <person name="Land M."/>
            <person name="Hauser L."/>
            <person name="Kyrpides N."/>
            <person name="Ovchinnikova G."/>
            <person name="Richardson P."/>
        </authorList>
    </citation>
    <scope>NUCLEOTIDE SEQUENCE [LARGE SCALE GENOMIC DNA]</scope>
    <source>
        <strain evidence="10">DSM 10501 / KC4</strain>
    </source>
</reference>
<accession>C9R8J3</accession>
<dbReference type="InterPro" id="IPR020568">
    <property type="entry name" value="Ribosomal_Su5_D2-typ_SF"/>
</dbReference>
<evidence type="ECO:0000256" key="5">
    <source>
        <dbReference type="ARBA" id="ARBA00022917"/>
    </source>
</evidence>
<evidence type="ECO:0000256" key="2">
    <source>
        <dbReference type="ARBA" id="ARBA00017872"/>
    </source>
</evidence>
<dbReference type="InterPro" id="IPR053905">
    <property type="entry name" value="EF-G-like_DII"/>
</dbReference>
<dbReference type="InterPro" id="IPR004540">
    <property type="entry name" value="Transl_elong_EFG/EF2"/>
</dbReference>
<keyword evidence="6 7" id="KW-0342">GTP-binding</keyword>
<evidence type="ECO:0000256" key="7">
    <source>
        <dbReference type="HAMAP-Rule" id="MF_00054"/>
    </source>
</evidence>
<protein>
    <recommendedName>
        <fullName evidence="2 7">Elongation factor G</fullName>
        <shortName evidence="7">EF-G</shortName>
    </recommendedName>
</protein>
<evidence type="ECO:0000313" key="10">
    <source>
        <dbReference type="Proteomes" id="UP000002620"/>
    </source>
</evidence>
<dbReference type="Pfam" id="PF14492">
    <property type="entry name" value="EFG_III"/>
    <property type="match status" value="1"/>
</dbReference>
<dbReference type="InterPro" id="IPR041095">
    <property type="entry name" value="EFG_II"/>
</dbReference>
<dbReference type="PRINTS" id="PR00315">
    <property type="entry name" value="ELONGATNFCT"/>
</dbReference>
<dbReference type="STRING" id="429009.Adeg_1527"/>
<proteinExistence type="inferred from homology"/>
<dbReference type="GO" id="GO:0005737">
    <property type="term" value="C:cytoplasm"/>
    <property type="evidence" value="ECO:0007669"/>
    <property type="project" value="UniProtKB-SubCell"/>
</dbReference>
<evidence type="ECO:0000259" key="8">
    <source>
        <dbReference type="PROSITE" id="PS51722"/>
    </source>
</evidence>
<dbReference type="Gene3D" id="2.40.30.10">
    <property type="entry name" value="Translation factors"/>
    <property type="match status" value="1"/>
</dbReference>
<dbReference type="InterPro" id="IPR000795">
    <property type="entry name" value="T_Tr_GTP-bd_dom"/>
</dbReference>
<keyword evidence="3 7" id="KW-0547">Nucleotide-binding</keyword>
<name>C9R8J3_AMMDK</name>
<dbReference type="SUPFAM" id="SSF50447">
    <property type="entry name" value="Translation proteins"/>
    <property type="match status" value="1"/>
</dbReference>
<dbReference type="PANTHER" id="PTHR43261">
    <property type="entry name" value="TRANSLATION ELONGATION FACTOR G-RELATED"/>
    <property type="match status" value="1"/>
</dbReference>
<dbReference type="FunFam" id="3.30.70.870:FF:000001">
    <property type="entry name" value="Elongation factor G"/>
    <property type="match status" value="1"/>
</dbReference>
<dbReference type="GO" id="GO:0032790">
    <property type="term" value="P:ribosome disassembly"/>
    <property type="evidence" value="ECO:0007669"/>
    <property type="project" value="TreeGrafter"/>
</dbReference>
<sequence>MPREYPLEKVRNIGIMAHIDAGKTTTTERILYYTGRIHRIGEVHDGTAVMDFMPQEKERGITITSAATTCFWRGHRINIIDTPGHVDFTVEVERSLRVLDGAIAIFCAVGGVEPQSETVWRQADKYHVPRIAYVNKMDRVGADFFRVLQMMRERLGANPVPIQLPVGVEDSFVGVVDLIREKALIYVDELGTQIEEREIPEDLKELAAEYREKLLEAAAEADEELMLKYLEGEELTPEEIKRGLRIATLTGKAVPVLCGASYRNKGVQPLLDAVVDFLPSPIDIPPVKGVNPETGEEEVRESRDDAPFTALAFKIMADPYVGRLTFFRVYAGSLKAGSYVYNATRRKRERISRILRMHADHREEVGEIYAGEIAAAVGLKETFTGDTLCDEKHPILLESMEFPEPVISVAIEPKTRDDYDKLGPALSRLAEEDPTFRTHVDHETGQTIISGMGELHLEIIVDRLRREFKVDVNVGKPQVAYRETITRPAKAEGKYIRQTGGRGQYGHVWLEIEPLPRGSGFQFHNKIVGGVVPKEFVPAVEAGVREAMENGVLAGYPVIDVSVSLVDGSYHEVDSSEMAFKIAASLAFKEAARQAGLVLLEPMMKIEVITPEEYLGEVIGDLNARRAQIEGLEARGPVRVIRAFVPLAEMFGYATTLRSLTQGRGSYTMQFDHYAEVPRNIAEKIIQKAS</sequence>
<dbReference type="SUPFAM" id="SSF54980">
    <property type="entry name" value="EF-G C-terminal domain-like"/>
    <property type="match status" value="2"/>
</dbReference>
<dbReference type="Gene3D" id="3.40.50.300">
    <property type="entry name" value="P-loop containing nucleotide triphosphate hydrolases"/>
    <property type="match status" value="1"/>
</dbReference>
<dbReference type="OrthoDB" id="9804431at2"/>
<dbReference type="RefSeq" id="WP_015739499.1">
    <property type="nucleotide sequence ID" value="NC_013385.1"/>
</dbReference>
<dbReference type="NCBIfam" id="NF009379">
    <property type="entry name" value="PRK12740.1-3"/>
    <property type="match status" value="1"/>
</dbReference>
<dbReference type="NCBIfam" id="NF009381">
    <property type="entry name" value="PRK12740.1-5"/>
    <property type="match status" value="1"/>
</dbReference>
<dbReference type="FunFam" id="3.30.70.240:FF:000001">
    <property type="entry name" value="Elongation factor G"/>
    <property type="match status" value="1"/>
</dbReference>
<feature type="binding site" evidence="7">
    <location>
        <begin position="81"/>
        <end position="85"/>
    </location>
    <ligand>
        <name>GTP</name>
        <dbReference type="ChEBI" id="CHEBI:37565"/>
    </ligand>
</feature>
<dbReference type="NCBIfam" id="NF009891">
    <property type="entry name" value="PRK13351.1-1"/>
    <property type="match status" value="1"/>
</dbReference>
<organism evidence="9 10">
    <name type="scientific">Ammonifex degensii (strain DSM 10501 / KC4)</name>
    <dbReference type="NCBI Taxonomy" id="429009"/>
    <lineage>
        <taxon>Bacteria</taxon>
        <taxon>Bacillati</taxon>
        <taxon>Bacillota</taxon>
        <taxon>Clostridia</taxon>
        <taxon>Thermoanaerobacterales</taxon>
        <taxon>Thermoanaerobacteraceae</taxon>
        <taxon>Ammonifex</taxon>
    </lineage>
</organism>
<dbReference type="CDD" id="cd01886">
    <property type="entry name" value="EF-G"/>
    <property type="match status" value="1"/>
</dbReference>
<dbReference type="InterPro" id="IPR035647">
    <property type="entry name" value="EFG_III/V"/>
</dbReference>
<dbReference type="Gene3D" id="3.30.70.870">
    <property type="entry name" value="Elongation Factor G (Translational Gtpase), domain 3"/>
    <property type="match status" value="1"/>
</dbReference>
<dbReference type="eggNOG" id="COG0480">
    <property type="taxonomic scope" value="Bacteria"/>
</dbReference>
<dbReference type="InterPro" id="IPR005517">
    <property type="entry name" value="Transl_elong_EFG/EF2_IV"/>
</dbReference>
<dbReference type="Pfam" id="PF00009">
    <property type="entry name" value="GTP_EFTU"/>
    <property type="match status" value="1"/>
</dbReference>
<evidence type="ECO:0000256" key="3">
    <source>
        <dbReference type="ARBA" id="ARBA00022741"/>
    </source>
</evidence>
<dbReference type="FunFam" id="3.30.230.10:FF:000003">
    <property type="entry name" value="Elongation factor G"/>
    <property type="match status" value="1"/>
</dbReference>
<evidence type="ECO:0000256" key="4">
    <source>
        <dbReference type="ARBA" id="ARBA00022768"/>
    </source>
</evidence>
<dbReference type="NCBIfam" id="TIGR00231">
    <property type="entry name" value="small_GTP"/>
    <property type="match status" value="1"/>
</dbReference>
<feature type="binding site" evidence="7">
    <location>
        <begin position="135"/>
        <end position="138"/>
    </location>
    <ligand>
        <name>GTP</name>
        <dbReference type="ChEBI" id="CHEBI:37565"/>
    </ligand>
</feature>
<dbReference type="InterPro" id="IPR005225">
    <property type="entry name" value="Small_GTP-bd"/>
</dbReference>
<dbReference type="PANTHER" id="PTHR43261:SF1">
    <property type="entry name" value="RIBOSOME-RELEASING FACTOR 2, MITOCHONDRIAL"/>
    <property type="match status" value="1"/>
</dbReference>
<dbReference type="InterPro" id="IPR035649">
    <property type="entry name" value="EFG_V"/>
</dbReference>
<evidence type="ECO:0000256" key="1">
    <source>
        <dbReference type="ARBA" id="ARBA00005870"/>
    </source>
</evidence>
<dbReference type="Pfam" id="PF22042">
    <property type="entry name" value="EF-G_D2"/>
    <property type="match status" value="1"/>
</dbReference>
<feature type="binding site" evidence="7">
    <location>
        <begin position="17"/>
        <end position="24"/>
    </location>
    <ligand>
        <name>GTP</name>
        <dbReference type="ChEBI" id="CHEBI:37565"/>
    </ligand>
</feature>
<dbReference type="Pfam" id="PF00679">
    <property type="entry name" value="EFG_C"/>
    <property type="match status" value="1"/>
</dbReference>
<dbReference type="CDD" id="cd16262">
    <property type="entry name" value="EFG_III"/>
    <property type="match status" value="1"/>
</dbReference>
<dbReference type="HAMAP" id="MF_00054_B">
    <property type="entry name" value="EF_G_EF_2_B"/>
    <property type="match status" value="1"/>
</dbReference>
<keyword evidence="4 7" id="KW-0251">Elongation factor</keyword>
<dbReference type="Gene3D" id="3.30.70.240">
    <property type="match status" value="1"/>
</dbReference>
<dbReference type="GO" id="GO:0003924">
    <property type="term" value="F:GTPase activity"/>
    <property type="evidence" value="ECO:0007669"/>
    <property type="project" value="InterPro"/>
</dbReference>
<dbReference type="KEGG" id="adg:Adeg_1527"/>
<dbReference type="SMART" id="SM00838">
    <property type="entry name" value="EFG_C"/>
    <property type="match status" value="1"/>
</dbReference>
<dbReference type="HOGENOM" id="CLU_002794_4_1_9"/>
<dbReference type="CDD" id="cd03713">
    <property type="entry name" value="EFG_mtEFG_C"/>
    <property type="match status" value="1"/>
</dbReference>
<dbReference type="Gene3D" id="3.30.230.10">
    <property type="match status" value="1"/>
</dbReference>
<dbReference type="CDD" id="cd04088">
    <property type="entry name" value="EFG_mtEFG_II"/>
    <property type="match status" value="1"/>
</dbReference>
<dbReference type="InterPro" id="IPR014721">
    <property type="entry name" value="Ribsml_uS5_D2-typ_fold_subgr"/>
</dbReference>
<comment type="function">
    <text evidence="7">Catalyzes the GTP-dependent ribosomal translocation step during translation elongation. During this step, the ribosome changes from the pre-translocational (PRE) to the post-translocational (POST) state as the newly formed A-site-bound peptidyl-tRNA and P-site-bound deacylated tRNA move to the P and E sites, respectively. Catalyzes the coordinated movement of the two tRNA molecules, the mRNA and conformational changes in the ribosome.</text>
</comment>
<dbReference type="EMBL" id="CP001785">
    <property type="protein sequence ID" value="ACX52622.1"/>
    <property type="molecule type" value="Genomic_DNA"/>
</dbReference>
<dbReference type="NCBIfam" id="TIGR00484">
    <property type="entry name" value="EF-G"/>
    <property type="match status" value="1"/>
</dbReference>
<dbReference type="Proteomes" id="UP000002620">
    <property type="component" value="Chromosome"/>
</dbReference>
<evidence type="ECO:0000256" key="6">
    <source>
        <dbReference type="ARBA" id="ARBA00023134"/>
    </source>
</evidence>